<evidence type="ECO:0000313" key="1">
    <source>
        <dbReference type="EMBL" id="KAK8962638.1"/>
    </source>
</evidence>
<dbReference type="PANTHER" id="PTHR33156">
    <property type="entry name" value="OS02G0230000 PROTEIN"/>
    <property type="match status" value="1"/>
</dbReference>
<dbReference type="EMBL" id="JBBWWR010000008">
    <property type="protein sequence ID" value="KAK8962638.1"/>
    <property type="molecule type" value="Genomic_DNA"/>
</dbReference>
<name>A0ABR2MEQ3_9ASPA</name>
<gene>
    <name evidence="1" type="ORF">KSP40_PGU021502</name>
</gene>
<protein>
    <recommendedName>
        <fullName evidence="3">Protein NUCLEAR FUSION DEFECTIVE 6, chloroplastic/mitochondrial</fullName>
    </recommendedName>
</protein>
<reference evidence="1 2" key="1">
    <citation type="journal article" date="2022" name="Nat. Plants">
        <title>Genomes of leafy and leafless Platanthera orchids illuminate the evolution of mycoheterotrophy.</title>
        <authorList>
            <person name="Li M.H."/>
            <person name="Liu K.W."/>
            <person name="Li Z."/>
            <person name="Lu H.C."/>
            <person name="Ye Q.L."/>
            <person name="Zhang D."/>
            <person name="Wang J.Y."/>
            <person name="Li Y.F."/>
            <person name="Zhong Z.M."/>
            <person name="Liu X."/>
            <person name="Yu X."/>
            <person name="Liu D.K."/>
            <person name="Tu X.D."/>
            <person name="Liu B."/>
            <person name="Hao Y."/>
            <person name="Liao X.Y."/>
            <person name="Jiang Y.T."/>
            <person name="Sun W.H."/>
            <person name="Chen J."/>
            <person name="Chen Y.Q."/>
            <person name="Ai Y."/>
            <person name="Zhai J.W."/>
            <person name="Wu S.S."/>
            <person name="Zhou Z."/>
            <person name="Hsiao Y.Y."/>
            <person name="Wu W.L."/>
            <person name="Chen Y.Y."/>
            <person name="Lin Y.F."/>
            <person name="Hsu J.L."/>
            <person name="Li C.Y."/>
            <person name="Wang Z.W."/>
            <person name="Zhao X."/>
            <person name="Zhong W.Y."/>
            <person name="Ma X.K."/>
            <person name="Ma L."/>
            <person name="Huang J."/>
            <person name="Chen G.Z."/>
            <person name="Huang M.Z."/>
            <person name="Huang L."/>
            <person name="Peng D.H."/>
            <person name="Luo Y.B."/>
            <person name="Zou S.Q."/>
            <person name="Chen S.P."/>
            <person name="Lan S."/>
            <person name="Tsai W.C."/>
            <person name="Van de Peer Y."/>
            <person name="Liu Z.J."/>
        </authorList>
    </citation>
    <scope>NUCLEOTIDE SEQUENCE [LARGE SCALE GENOMIC DNA]</scope>
    <source>
        <strain evidence="1">Lor288</strain>
    </source>
</reference>
<dbReference type="PANTHER" id="PTHR33156:SF59">
    <property type="entry name" value="PROTEIN NUCLEAR FUSION DEFECTIVE 6, CHLOROPLASTIC_MITOCHONDRIAL-LIKE"/>
    <property type="match status" value="1"/>
</dbReference>
<organism evidence="1 2">
    <name type="scientific">Platanthera guangdongensis</name>
    <dbReference type="NCBI Taxonomy" id="2320717"/>
    <lineage>
        <taxon>Eukaryota</taxon>
        <taxon>Viridiplantae</taxon>
        <taxon>Streptophyta</taxon>
        <taxon>Embryophyta</taxon>
        <taxon>Tracheophyta</taxon>
        <taxon>Spermatophyta</taxon>
        <taxon>Magnoliopsida</taxon>
        <taxon>Liliopsida</taxon>
        <taxon>Asparagales</taxon>
        <taxon>Orchidaceae</taxon>
        <taxon>Orchidoideae</taxon>
        <taxon>Orchideae</taxon>
        <taxon>Orchidinae</taxon>
        <taxon>Platanthera</taxon>
    </lineage>
</organism>
<comment type="caution">
    <text evidence="1">The sequence shown here is derived from an EMBL/GenBank/DDBJ whole genome shotgun (WGS) entry which is preliminary data.</text>
</comment>
<sequence>MFTVCLSQPVSMAASGARSFLRSSSFHRAASAVRVSCSEARASRPRHYIPNSCSASPRIHRSPAALSFCIESLLPLHNATALALMTSMLSVSMKGHGWLSEGIRAFYCCFSLKIFQWLLLS</sequence>
<proteinExistence type="predicted"/>
<evidence type="ECO:0000313" key="2">
    <source>
        <dbReference type="Proteomes" id="UP001412067"/>
    </source>
</evidence>
<accession>A0ABR2MEQ3</accession>
<evidence type="ECO:0008006" key="3">
    <source>
        <dbReference type="Google" id="ProtNLM"/>
    </source>
</evidence>
<dbReference type="InterPro" id="IPR043459">
    <property type="entry name" value="NFD6/NOXY2-like"/>
</dbReference>
<keyword evidence="2" id="KW-1185">Reference proteome</keyword>
<dbReference type="Proteomes" id="UP001412067">
    <property type="component" value="Unassembled WGS sequence"/>
</dbReference>